<sequence>MTQTRTHSRPLAFALVALIVGVAAAIVLKPDASVKAALERPFGFVSIGDARGGGFGAADGYVGDDYLDVWADLPALNKLQPDLREAVRAAAADAAADGVELKVTSGWRSAAFQQYLLDEAVAKYGSYEEARRWVSTPTGSRHVTGEAVDIGPTDAADWTIRHGSDHGLCQVFANEMWHFELLTTPGGECPALRPDGSS</sequence>
<feature type="domain" description="D-alanyl-D-alanine carboxypeptidase-like core" evidence="1">
    <location>
        <begin position="78"/>
        <end position="159"/>
    </location>
</feature>
<gene>
    <name evidence="2" type="ORF">LR394_20320</name>
</gene>
<dbReference type="InterPro" id="IPR003709">
    <property type="entry name" value="VanY-like_core_dom"/>
</dbReference>
<name>A0A9X1SV58_9ACTN</name>
<dbReference type="AlphaFoldDB" id="A0A9X1SV58"/>
<dbReference type="GO" id="GO:0006508">
    <property type="term" value="P:proteolysis"/>
    <property type="evidence" value="ECO:0007669"/>
    <property type="project" value="InterPro"/>
</dbReference>
<evidence type="ECO:0000313" key="2">
    <source>
        <dbReference type="EMBL" id="MCD5313256.1"/>
    </source>
</evidence>
<organism evidence="2 3">
    <name type="scientific">Kineosporia babensis</name>
    <dbReference type="NCBI Taxonomy" id="499548"/>
    <lineage>
        <taxon>Bacteria</taxon>
        <taxon>Bacillati</taxon>
        <taxon>Actinomycetota</taxon>
        <taxon>Actinomycetes</taxon>
        <taxon>Kineosporiales</taxon>
        <taxon>Kineosporiaceae</taxon>
        <taxon>Kineosporia</taxon>
    </lineage>
</organism>
<dbReference type="GO" id="GO:0008233">
    <property type="term" value="F:peptidase activity"/>
    <property type="evidence" value="ECO:0007669"/>
    <property type="project" value="InterPro"/>
</dbReference>
<evidence type="ECO:0000259" key="1">
    <source>
        <dbReference type="Pfam" id="PF02557"/>
    </source>
</evidence>
<accession>A0A9X1SV58</accession>
<protein>
    <submittedName>
        <fullName evidence="2">M15 family metallopeptidase</fullName>
    </submittedName>
</protein>
<comment type="caution">
    <text evidence="2">The sequence shown here is derived from an EMBL/GenBank/DDBJ whole genome shotgun (WGS) entry which is preliminary data.</text>
</comment>
<dbReference type="PANTHER" id="PTHR34385">
    <property type="entry name" value="D-ALANYL-D-ALANINE CARBOXYPEPTIDASE"/>
    <property type="match status" value="1"/>
</dbReference>
<dbReference type="InterPro" id="IPR052179">
    <property type="entry name" value="DD-CPase-like"/>
</dbReference>
<keyword evidence="3" id="KW-1185">Reference proteome</keyword>
<dbReference type="CDD" id="cd14846">
    <property type="entry name" value="Peptidase_M15_like"/>
    <property type="match status" value="1"/>
</dbReference>
<dbReference type="Proteomes" id="UP001138997">
    <property type="component" value="Unassembled WGS sequence"/>
</dbReference>
<proteinExistence type="predicted"/>
<dbReference type="InterPro" id="IPR009045">
    <property type="entry name" value="Zn_M74/Hedgehog-like"/>
</dbReference>
<dbReference type="Pfam" id="PF02557">
    <property type="entry name" value="VanY"/>
    <property type="match status" value="1"/>
</dbReference>
<dbReference type="RefSeq" id="WP_231444281.1">
    <property type="nucleotide sequence ID" value="NZ_JAJOMB010000011.1"/>
</dbReference>
<evidence type="ECO:0000313" key="3">
    <source>
        <dbReference type="Proteomes" id="UP001138997"/>
    </source>
</evidence>
<reference evidence="2" key="1">
    <citation type="submission" date="2021-11" db="EMBL/GenBank/DDBJ databases">
        <title>Streptomyces corallinus and Kineosporia corallina sp. nov., two new coral-derived marine actinobacteria.</title>
        <authorList>
            <person name="Buangrab K."/>
            <person name="Sutthacheep M."/>
            <person name="Yeemin T."/>
            <person name="Harunari E."/>
            <person name="Igarashi Y."/>
            <person name="Sripreechasak P."/>
            <person name="Kanchanasin P."/>
            <person name="Tanasupawat S."/>
            <person name="Phongsopitanun W."/>
        </authorList>
    </citation>
    <scope>NUCLEOTIDE SEQUENCE</scope>
    <source>
        <strain evidence="2">JCM 31032</strain>
    </source>
</reference>
<dbReference type="EMBL" id="JAJOMB010000011">
    <property type="protein sequence ID" value="MCD5313256.1"/>
    <property type="molecule type" value="Genomic_DNA"/>
</dbReference>
<dbReference type="Gene3D" id="3.30.1380.10">
    <property type="match status" value="1"/>
</dbReference>
<dbReference type="SUPFAM" id="SSF55166">
    <property type="entry name" value="Hedgehog/DD-peptidase"/>
    <property type="match status" value="1"/>
</dbReference>
<dbReference type="PANTHER" id="PTHR34385:SF1">
    <property type="entry name" value="PEPTIDOGLYCAN L-ALANYL-D-GLUTAMATE ENDOPEPTIDASE CWLK"/>
    <property type="match status" value="1"/>
</dbReference>